<reference evidence="1" key="1">
    <citation type="submission" date="2016-03" db="EMBL/GenBank/DDBJ databases">
        <title>Draft genome sequence of Rosellinia necatrix.</title>
        <authorList>
            <person name="Kanematsu S."/>
        </authorList>
    </citation>
    <scope>NUCLEOTIDE SEQUENCE [LARGE SCALE GENOMIC DNA]</scope>
    <source>
        <strain evidence="1">W97</strain>
    </source>
</reference>
<gene>
    <name evidence="1" type="ORF">SAMD00023353_0300330</name>
</gene>
<accession>A0A1S8A594</accession>
<dbReference type="Proteomes" id="UP000054516">
    <property type="component" value="Unassembled WGS sequence"/>
</dbReference>
<dbReference type="EMBL" id="DF977448">
    <property type="protein sequence ID" value="GAW25209.1"/>
    <property type="molecule type" value="Genomic_DNA"/>
</dbReference>
<proteinExistence type="predicted"/>
<sequence>MTEIPGFMPNSKCTLRSCNLASITDKTACTTRRHPETPPEKIPYAAFRFYPMDARPIALTPGSTQQ</sequence>
<organism evidence="1">
    <name type="scientific">Rosellinia necatrix</name>
    <name type="common">White root-rot fungus</name>
    <dbReference type="NCBI Taxonomy" id="77044"/>
    <lineage>
        <taxon>Eukaryota</taxon>
        <taxon>Fungi</taxon>
        <taxon>Dikarya</taxon>
        <taxon>Ascomycota</taxon>
        <taxon>Pezizomycotina</taxon>
        <taxon>Sordariomycetes</taxon>
        <taxon>Xylariomycetidae</taxon>
        <taxon>Xylariales</taxon>
        <taxon>Xylariaceae</taxon>
        <taxon>Rosellinia</taxon>
    </lineage>
</organism>
<keyword evidence="2" id="KW-1185">Reference proteome</keyword>
<evidence type="ECO:0000313" key="2">
    <source>
        <dbReference type="Proteomes" id="UP000054516"/>
    </source>
</evidence>
<name>A0A1S8A594_ROSNE</name>
<protein>
    <submittedName>
        <fullName evidence="1">Uncharacterized protein</fullName>
    </submittedName>
</protein>
<evidence type="ECO:0000313" key="1">
    <source>
        <dbReference type="EMBL" id="GAW25209.1"/>
    </source>
</evidence>
<dbReference type="AlphaFoldDB" id="A0A1S8A594"/>